<keyword evidence="3" id="KW-1185">Reference proteome</keyword>
<gene>
    <name evidence="2" type="ORF">SG35_029975</name>
</gene>
<keyword evidence="1" id="KW-0812">Transmembrane</keyword>
<organism evidence="2 3">
    <name type="scientific">Thalassomonas actiniarum</name>
    <dbReference type="NCBI Taxonomy" id="485447"/>
    <lineage>
        <taxon>Bacteria</taxon>
        <taxon>Pseudomonadati</taxon>
        <taxon>Pseudomonadota</taxon>
        <taxon>Gammaproteobacteria</taxon>
        <taxon>Alteromonadales</taxon>
        <taxon>Colwelliaceae</taxon>
        <taxon>Thalassomonas</taxon>
    </lineage>
</organism>
<evidence type="ECO:0000256" key="1">
    <source>
        <dbReference type="SAM" id="Phobius"/>
    </source>
</evidence>
<dbReference type="KEGG" id="tact:SG35_029975"/>
<accession>A0AAE9YYJ5</accession>
<dbReference type="AlphaFoldDB" id="A0AAE9YYJ5"/>
<evidence type="ECO:0000313" key="3">
    <source>
        <dbReference type="Proteomes" id="UP000032568"/>
    </source>
</evidence>
<reference evidence="2 3" key="1">
    <citation type="journal article" date="2015" name="Genome Announc.">
        <title>Draft Genome Sequences of Marine Isolates of Thalassomonas viridans and Thalassomonas actiniarum.</title>
        <authorList>
            <person name="Olonade I."/>
            <person name="van Zyl L.J."/>
            <person name="Trindade M."/>
        </authorList>
    </citation>
    <scope>NUCLEOTIDE SEQUENCE [LARGE SCALE GENOMIC DNA]</scope>
    <source>
        <strain evidence="2 3">A5K-106</strain>
    </source>
</reference>
<proteinExistence type="predicted"/>
<feature type="transmembrane region" description="Helical" evidence="1">
    <location>
        <begin position="112"/>
        <end position="136"/>
    </location>
</feature>
<reference evidence="2 3" key="2">
    <citation type="journal article" date="2022" name="Mar. Drugs">
        <title>Bioassay-Guided Fractionation Leads to the Detection of Cholic Acid Generated by the Rare Thalassomonas sp.</title>
        <authorList>
            <person name="Pheiffer F."/>
            <person name="Schneider Y.K."/>
            <person name="Hansen E.H."/>
            <person name="Andersen J.H."/>
            <person name="Isaksson J."/>
            <person name="Busche T."/>
            <person name="R C."/>
            <person name="Kalinowski J."/>
            <person name="Zyl L.V."/>
            <person name="Trindade M."/>
        </authorList>
    </citation>
    <scope>NUCLEOTIDE SEQUENCE [LARGE SCALE GENOMIC DNA]</scope>
    <source>
        <strain evidence="2 3">A5K-106</strain>
    </source>
</reference>
<keyword evidence="1" id="KW-0472">Membrane</keyword>
<keyword evidence="1" id="KW-1133">Transmembrane helix</keyword>
<feature type="transmembrane region" description="Helical" evidence="1">
    <location>
        <begin position="85"/>
        <end position="106"/>
    </location>
</feature>
<evidence type="ECO:0000313" key="2">
    <source>
        <dbReference type="EMBL" id="WDE02724.1"/>
    </source>
</evidence>
<feature type="transmembrane region" description="Helical" evidence="1">
    <location>
        <begin position="45"/>
        <end position="64"/>
    </location>
</feature>
<dbReference type="Proteomes" id="UP000032568">
    <property type="component" value="Chromosome pTact"/>
</dbReference>
<dbReference type="EMBL" id="CP059736">
    <property type="protein sequence ID" value="WDE02724.1"/>
    <property type="molecule type" value="Genomic_DNA"/>
</dbReference>
<sequence length="147" mass="16201">MRQKLVKIHAVAATCALLMITVFFFSTLISELSGNQQYIVTAKSYIFYAIWLLIPTMAVAGITGNKLAPKANGAILGAKKKRMPFIALNGLVVLIPSAVYLKFLALNESFDTAFYIVQSIELIAGFTNITLMSLNLRDGLKIRNQKK</sequence>
<feature type="transmembrane region" description="Helical" evidence="1">
    <location>
        <begin position="7"/>
        <end position="25"/>
    </location>
</feature>
<name>A0AAE9YYJ5_9GAMM</name>
<protein>
    <submittedName>
        <fullName evidence="2">Uncharacterized protein</fullName>
    </submittedName>
</protein>